<proteinExistence type="predicted"/>
<feature type="chain" id="PRO_5043619378" description="Gibberellin-regulated protein 14" evidence="2">
    <location>
        <begin position="23"/>
        <end position="246"/>
    </location>
</feature>
<dbReference type="EMBL" id="WHWC01000016">
    <property type="protein sequence ID" value="KAG8366855.1"/>
    <property type="molecule type" value="Genomic_DNA"/>
</dbReference>
<feature type="compositionally biased region" description="Pro residues" evidence="1">
    <location>
        <begin position="62"/>
        <end position="74"/>
    </location>
</feature>
<dbReference type="AlphaFoldDB" id="A0AAV6WIQ1"/>
<evidence type="ECO:0000256" key="2">
    <source>
        <dbReference type="SAM" id="SignalP"/>
    </source>
</evidence>
<evidence type="ECO:0000256" key="1">
    <source>
        <dbReference type="SAM" id="MobiDB-lite"/>
    </source>
</evidence>
<protein>
    <recommendedName>
        <fullName evidence="5">Gibberellin-regulated protein 14</fullName>
    </recommendedName>
</protein>
<sequence length="246" mass="27078">MAIKSTLFLLAFVLLATRMASSMEEIDDIETEAAIYAPDEDPVDAYTPVKAWLKPPTRKPPARFPPRGRLPPKSPRFKPPRIVLPPVHLPPVHFPPVHLPPRPGVPAQPGTPVDTPPAEGDYPSNPSTQDTETNTRKTYEVSNKIKIHHVIKAGAEADQTMRALNMAAVQAPSKPPVASPPTSAFPPVPSTQDCLQMCMVHCPKKPKRPCMKNCTVCCRENKCVPEVTPNCKWDKAMFKGKEIKCT</sequence>
<organism evidence="3 4">
    <name type="scientific">Buddleja alternifolia</name>
    <dbReference type="NCBI Taxonomy" id="168488"/>
    <lineage>
        <taxon>Eukaryota</taxon>
        <taxon>Viridiplantae</taxon>
        <taxon>Streptophyta</taxon>
        <taxon>Embryophyta</taxon>
        <taxon>Tracheophyta</taxon>
        <taxon>Spermatophyta</taxon>
        <taxon>Magnoliopsida</taxon>
        <taxon>eudicotyledons</taxon>
        <taxon>Gunneridae</taxon>
        <taxon>Pentapetalae</taxon>
        <taxon>asterids</taxon>
        <taxon>lamiids</taxon>
        <taxon>Lamiales</taxon>
        <taxon>Scrophulariaceae</taxon>
        <taxon>Buddlejeae</taxon>
        <taxon>Buddleja</taxon>
    </lineage>
</organism>
<feature type="region of interest" description="Disordered" evidence="1">
    <location>
        <begin position="98"/>
        <end position="138"/>
    </location>
</feature>
<name>A0AAV6WIQ1_9LAMI</name>
<keyword evidence="4" id="KW-1185">Reference proteome</keyword>
<comment type="caution">
    <text evidence="3">The sequence shown here is derived from an EMBL/GenBank/DDBJ whole genome shotgun (WGS) entry which is preliminary data.</text>
</comment>
<evidence type="ECO:0008006" key="5">
    <source>
        <dbReference type="Google" id="ProtNLM"/>
    </source>
</evidence>
<evidence type="ECO:0000313" key="4">
    <source>
        <dbReference type="Proteomes" id="UP000826271"/>
    </source>
</evidence>
<gene>
    <name evidence="3" type="ORF">BUALT_Bualt16G0011400</name>
</gene>
<feature type="region of interest" description="Disordered" evidence="1">
    <location>
        <begin position="48"/>
        <end position="82"/>
    </location>
</feature>
<dbReference type="Proteomes" id="UP000826271">
    <property type="component" value="Unassembled WGS sequence"/>
</dbReference>
<evidence type="ECO:0000313" key="3">
    <source>
        <dbReference type="EMBL" id="KAG8366855.1"/>
    </source>
</evidence>
<feature type="signal peptide" evidence="2">
    <location>
        <begin position="1"/>
        <end position="22"/>
    </location>
</feature>
<accession>A0AAV6WIQ1</accession>
<reference evidence="3" key="1">
    <citation type="submission" date="2019-10" db="EMBL/GenBank/DDBJ databases">
        <authorList>
            <person name="Zhang R."/>
            <person name="Pan Y."/>
            <person name="Wang J."/>
            <person name="Ma R."/>
            <person name="Yu S."/>
        </authorList>
    </citation>
    <scope>NUCLEOTIDE SEQUENCE</scope>
    <source>
        <strain evidence="3">LA-IB0</strain>
        <tissue evidence="3">Leaf</tissue>
    </source>
</reference>
<keyword evidence="2" id="KW-0732">Signal</keyword>